<dbReference type="PANTHER" id="PTHR12993">
    <property type="entry name" value="N-ACETYLGLUCOSAMINYL-PHOSPHATIDYLINOSITOL DE-N-ACETYLASE-RELATED"/>
    <property type="match status" value="1"/>
</dbReference>
<evidence type="ECO:0000256" key="2">
    <source>
        <dbReference type="SAM" id="MobiDB-lite"/>
    </source>
</evidence>
<evidence type="ECO:0000313" key="3">
    <source>
        <dbReference type="EMBL" id="TXK04808.1"/>
    </source>
</evidence>
<dbReference type="PANTHER" id="PTHR12993:SF23">
    <property type="entry name" value="N-ACETYLGLUCOSAMINYLPHOSPHATIDYLINOSITOL DEACETYLASE"/>
    <property type="match status" value="1"/>
</dbReference>
<dbReference type="GO" id="GO:0016137">
    <property type="term" value="P:glycoside metabolic process"/>
    <property type="evidence" value="ECO:0007669"/>
    <property type="project" value="UniProtKB-ARBA"/>
</dbReference>
<proteinExistence type="predicted"/>
<dbReference type="Proteomes" id="UP000321196">
    <property type="component" value="Unassembled WGS sequence"/>
</dbReference>
<dbReference type="EMBL" id="VRSW01000002">
    <property type="protein sequence ID" value="TXK04808.1"/>
    <property type="molecule type" value="Genomic_DNA"/>
</dbReference>
<keyword evidence="1" id="KW-0862">Zinc</keyword>
<dbReference type="Pfam" id="PF02585">
    <property type="entry name" value="PIG-L"/>
    <property type="match status" value="1"/>
</dbReference>
<dbReference type="OrthoDB" id="6064917at2"/>
<gene>
    <name evidence="3" type="ORF">FVP60_09125</name>
</gene>
<dbReference type="GO" id="GO:0000225">
    <property type="term" value="F:N-acetylglucosaminylphosphatidylinositol deacetylase activity"/>
    <property type="evidence" value="ECO:0007669"/>
    <property type="project" value="TreeGrafter"/>
</dbReference>
<reference evidence="3 4" key="1">
    <citation type="submission" date="2019-08" db="EMBL/GenBank/DDBJ databases">
        <authorList>
            <person name="Dong K."/>
        </authorList>
    </citation>
    <scope>NUCLEOTIDE SEQUENCE [LARGE SCALE GENOMIC DNA]</scope>
    <source>
        <strain evidence="3 4">M4-8</strain>
    </source>
</reference>
<organism evidence="3 4">
    <name type="scientific">Microbacterium mitrae</name>
    <dbReference type="NCBI Taxonomy" id="664640"/>
    <lineage>
        <taxon>Bacteria</taxon>
        <taxon>Bacillati</taxon>
        <taxon>Actinomycetota</taxon>
        <taxon>Actinomycetes</taxon>
        <taxon>Micrococcales</taxon>
        <taxon>Microbacteriaceae</taxon>
        <taxon>Microbacterium</taxon>
    </lineage>
</organism>
<sequence>MMWSIIGVAVLGVVGFGAGAATGLIPVFQQSHSESAGTPQPVAPSPTLTPSPTPEPQPTTTTPTPEPTVPSPPTPPTPAASPATQECATETTMSVMAHYDDDLIFANPTIANAMAADLCVRTVFVTAGDAGSGMQYATSRESGILSAYDVLRGSDLPWTEEHFTLASGLPVTRFTASDDPSISVTFLRLPDGNIKGDGFEATGWESLARLRTDTISVIHTVDSHAEVSLNLLQASLTELTSAYSPTNVLTLVPNESWASKRDHSDHSAVGSLTRAAAQAAGVPAAQLHYATGYGNKDRPANVTGAALDLKLLAFWTYTQYDSVMKCKTPADCLNIKMFGHSLEREYFLTDAEL</sequence>
<evidence type="ECO:0000313" key="4">
    <source>
        <dbReference type="Proteomes" id="UP000321196"/>
    </source>
</evidence>
<feature type="region of interest" description="Disordered" evidence="2">
    <location>
        <begin position="32"/>
        <end position="86"/>
    </location>
</feature>
<feature type="compositionally biased region" description="Pro residues" evidence="2">
    <location>
        <begin position="64"/>
        <end position="79"/>
    </location>
</feature>
<dbReference type="InterPro" id="IPR024078">
    <property type="entry name" value="LmbE-like_dom_sf"/>
</dbReference>
<dbReference type="AlphaFoldDB" id="A0A5C8HMP9"/>
<dbReference type="InterPro" id="IPR003737">
    <property type="entry name" value="GlcNAc_PI_deacetylase-related"/>
</dbReference>
<evidence type="ECO:0008006" key="5">
    <source>
        <dbReference type="Google" id="ProtNLM"/>
    </source>
</evidence>
<accession>A0A5C8HMP9</accession>
<protein>
    <recommendedName>
        <fullName evidence="5">PIG-L family deacetylase</fullName>
    </recommendedName>
</protein>
<dbReference type="Gene3D" id="3.40.50.10320">
    <property type="entry name" value="LmbE-like"/>
    <property type="match status" value="1"/>
</dbReference>
<name>A0A5C8HMP9_9MICO</name>
<comment type="caution">
    <text evidence="3">The sequence shown here is derived from an EMBL/GenBank/DDBJ whole genome shotgun (WGS) entry which is preliminary data.</text>
</comment>
<keyword evidence="4" id="KW-1185">Reference proteome</keyword>
<feature type="compositionally biased region" description="Pro residues" evidence="2">
    <location>
        <begin position="41"/>
        <end position="57"/>
    </location>
</feature>
<evidence type="ECO:0000256" key="1">
    <source>
        <dbReference type="ARBA" id="ARBA00022833"/>
    </source>
</evidence>
<dbReference type="SUPFAM" id="SSF102588">
    <property type="entry name" value="LmbE-like"/>
    <property type="match status" value="1"/>
</dbReference>